<dbReference type="EMBL" id="BDHI01000001">
    <property type="protein sequence ID" value="GCB17566.1"/>
    <property type="molecule type" value="Genomic_DNA"/>
</dbReference>
<organism evidence="2 3">
    <name type="scientific">Aspergillus awamori</name>
    <name type="common">Black koji mold</name>
    <dbReference type="NCBI Taxonomy" id="105351"/>
    <lineage>
        <taxon>Eukaryota</taxon>
        <taxon>Fungi</taxon>
        <taxon>Dikarya</taxon>
        <taxon>Ascomycota</taxon>
        <taxon>Pezizomycotina</taxon>
        <taxon>Eurotiomycetes</taxon>
        <taxon>Eurotiomycetidae</taxon>
        <taxon>Eurotiales</taxon>
        <taxon>Aspergillaceae</taxon>
        <taxon>Aspergillus</taxon>
    </lineage>
</organism>
<protein>
    <submittedName>
        <fullName evidence="2">Uncharacterized protein</fullName>
    </submittedName>
</protein>
<feature type="region of interest" description="Disordered" evidence="1">
    <location>
        <begin position="43"/>
        <end position="95"/>
    </location>
</feature>
<comment type="caution">
    <text evidence="2">The sequence shown here is derived from an EMBL/GenBank/DDBJ whole genome shotgun (WGS) entry which is preliminary data.</text>
</comment>
<proteinExistence type="predicted"/>
<feature type="compositionally biased region" description="Basic and acidic residues" evidence="1">
    <location>
        <begin position="44"/>
        <end position="70"/>
    </location>
</feature>
<accession>A0A401KEE1</accession>
<dbReference type="AlphaFoldDB" id="A0A401KEE1"/>
<evidence type="ECO:0000256" key="1">
    <source>
        <dbReference type="SAM" id="MobiDB-lite"/>
    </source>
</evidence>
<keyword evidence="3" id="KW-1185">Reference proteome</keyword>
<gene>
    <name evidence="2" type="ORF">AAWM_00451</name>
</gene>
<evidence type="ECO:0000313" key="3">
    <source>
        <dbReference type="Proteomes" id="UP000286921"/>
    </source>
</evidence>
<name>A0A401KEE1_ASPAW</name>
<evidence type="ECO:0000313" key="2">
    <source>
        <dbReference type="EMBL" id="GCB17566.1"/>
    </source>
</evidence>
<sequence>MGLDRNAQPYDQASFSLQMSLGIESGCHPKILAILKLVYPKSGGSEEYRKRGECETKRDKGMASRGDNHGSQEPQPNGCGGEIKTLQATPADQPLELRNRSQSSVLLLTPLRLVSSLEQAVFSAKQRTLAIVARKGVRHTPTGPQPGAASATMDALASNVAG</sequence>
<reference evidence="2 3" key="1">
    <citation type="submission" date="2016-09" db="EMBL/GenBank/DDBJ databases">
        <title>Aspergillus awamori IFM 58123T.</title>
        <authorList>
            <person name="Kusuya Y."/>
            <person name="Shimizu M."/>
            <person name="Takahashi H."/>
            <person name="Yaguchi T."/>
        </authorList>
    </citation>
    <scope>NUCLEOTIDE SEQUENCE [LARGE SCALE GENOMIC DNA]</scope>
    <source>
        <strain evidence="2 3">IFM 58123</strain>
    </source>
</reference>
<dbReference type="Proteomes" id="UP000286921">
    <property type="component" value="Unassembled WGS sequence"/>
</dbReference>
<feature type="region of interest" description="Disordered" evidence="1">
    <location>
        <begin position="137"/>
        <end position="162"/>
    </location>
</feature>